<name>A0A934RPK7_9BACT</name>
<evidence type="ECO:0000313" key="2">
    <source>
        <dbReference type="EMBL" id="MBK1834640.1"/>
    </source>
</evidence>
<feature type="chain" id="PRO_5036932281" evidence="1">
    <location>
        <begin position="22"/>
        <end position="273"/>
    </location>
</feature>
<feature type="signal peptide" evidence="1">
    <location>
        <begin position="1"/>
        <end position="21"/>
    </location>
</feature>
<dbReference type="AlphaFoldDB" id="A0A934RPK7"/>
<proteinExistence type="predicted"/>
<keyword evidence="1" id="KW-0732">Signal</keyword>
<dbReference type="Proteomes" id="UP000604083">
    <property type="component" value="Unassembled WGS sequence"/>
</dbReference>
<evidence type="ECO:0000256" key="1">
    <source>
        <dbReference type="SAM" id="SignalP"/>
    </source>
</evidence>
<dbReference type="EMBL" id="JAENIO010000028">
    <property type="protein sequence ID" value="MBK1834640.1"/>
    <property type="molecule type" value="Genomic_DNA"/>
</dbReference>
<evidence type="ECO:0000313" key="3">
    <source>
        <dbReference type="Proteomes" id="UP000604083"/>
    </source>
</evidence>
<accession>A0A934RPK7</accession>
<gene>
    <name evidence="2" type="ORF">JIN78_11260</name>
</gene>
<comment type="caution">
    <text evidence="2">The sequence shown here is derived from an EMBL/GenBank/DDBJ whole genome shotgun (WGS) entry which is preliminary data.</text>
</comment>
<protein>
    <submittedName>
        <fullName evidence="2">DUF4397 domain-containing protein</fullName>
    </submittedName>
</protein>
<organism evidence="2 3">
    <name type="scientific">Roseibacillus ishigakijimensis</name>
    <dbReference type="NCBI Taxonomy" id="454146"/>
    <lineage>
        <taxon>Bacteria</taxon>
        <taxon>Pseudomonadati</taxon>
        <taxon>Verrucomicrobiota</taxon>
        <taxon>Verrucomicrobiia</taxon>
        <taxon>Verrucomicrobiales</taxon>
        <taxon>Verrucomicrobiaceae</taxon>
        <taxon>Roseibacillus</taxon>
    </lineage>
</organism>
<keyword evidence="3" id="KW-1185">Reference proteome</keyword>
<reference evidence="2" key="1">
    <citation type="submission" date="2021-01" db="EMBL/GenBank/DDBJ databases">
        <title>Modified the classification status of verrucomicrobia.</title>
        <authorList>
            <person name="Feng X."/>
        </authorList>
    </citation>
    <scope>NUCLEOTIDE SEQUENCE</scope>
    <source>
        <strain evidence="2">KCTC 12986</strain>
    </source>
</reference>
<dbReference type="RefSeq" id="WP_200392075.1">
    <property type="nucleotide sequence ID" value="NZ_JAENIO010000028.1"/>
</dbReference>
<sequence length="273" mass="29883">MKSKLTSFLLIVAGLFATASAQDAPQVSMQLDLVAWGNELRGLSLGGPEKGQKHTAKPFQYSEPVRYTGNQLLEIHQIDTGADEAPEMSEEDARHATIPLSSTNPEENLRSLAESNDPLVKALLVRREEEPTLVALVQLPANTSRATVLLAPAAGGLLQPYVIKDDPESLPVGKVRVLNLSPFRVGMRFNGNQEAALLPRKSKIINPVNGRCAYQLSYEGPDGWKTQGNNLIPFRSDEQTQFIILKSNNSFFQSSDGSTGRFLQTVTLRRKAS</sequence>